<keyword evidence="2" id="KW-1185">Reference proteome</keyword>
<evidence type="ECO:0000313" key="1">
    <source>
        <dbReference type="EMBL" id="VEL24664.1"/>
    </source>
</evidence>
<dbReference type="EMBL" id="CAAALY010068924">
    <property type="protein sequence ID" value="VEL24664.1"/>
    <property type="molecule type" value="Genomic_DNA"/>
</dbReference>
<organism evidence="1 2">
    <name type="scientific">Protopolystoma xenopodis</name>
    <dbReference type="NCBI Taxonomy" id="117903"/>
    <lineage>
        <taxon>Eukaryota</taxon>
        <taxon>Metazoa</taxon>
        <taxon>Spiralia</taxon>
        <taxon>Lophotrochozoa</taxon>
        <taxon>Platyhelminthes</taxon>
        <taxon>Monogenea</taxon>
        <taxon>Polyopisthocotylea</taxon>
        <taxon>Polystomatidea</taxon>
        <taxon>Polystomatidae</taxon>
        <taxon>Protopolystoma</taxon>
    </lineage>
</organism>
<proteinExistence type="predicted"/>
<evidence type="ECO:0000313" key="2">
    <source>
        <dbReference type="Proteomes" id="UP000784294"/>
    </source>
</evidence>
<dbReference type="Proteomes" id="UP000784294">
    <property type="component" value="Unassembled WGS sequence"/>
</dbReference>
<accession>A0A448X072</accession>
<comment type="caution">
    <text evidence="1">The sequence shown here is derived from an EMBL/GenBank/DDBJ whole genome shotgun (WGS) entry which is preliminary data.</text>
</comment>
<gene>
    <name evidence="1" type="ORF">PXEA_LOCUS18104</name>
</gene>
<protein>
    <submittedName>
        <fullName evidence="1">Uncharacterized protein</fullName>
    </submittedName>
</protein>
<reference evidence="1" key="1">
    <citation type="submission" date="2018-11" db="EMBL/GenBank/DDBJ databases">
        <authorList>
            <consortium name="Pathogen Informatics"/>
        </authorList>
    </citation>
    <scope>NUCLEOTIDE SEQUENCE</scope>
</reference>
<dbReference type="AlphaFoldDB" id="A0A448X072"/>
<sequence>MRCCLFLSSKSDLFPCSGDTAWAALHPGGPDEGLQPMADRTIPSNGCAHAHTSADYCGSALAHHQAGYHLSGLHALHRYGLHFSRLSPR</sequence>
<name>A0A448X072_9PLAT</name>